<evidence type="ECO:0000256" key="1">
    <source>
        <dbReference type="SAM" id="SignalP"/>
    </source>
</evidence>
<dbReference type="InterPro" id="IPR003737">
    <property type="entry name" value="GlcNAc_PI_deacetylase-related"/>
</dbReference>
<keyword evidence="1" id="KW-0732">Signal</keyword>
<dbReference type="OrthoDB" id="9759749at2"/>
<dbReference type="EMBL" id="MQWB01000001">
    <property type="protein sequence ID" value="OZC02659.1"/>
    <property type="molecule type" value="Genomic_DNA"/>
</dbReference>
<dbReference type="AlphaFoldDB" id="A0A259TY32"/>
<evidence type="ECO:0000313" key="3">
    <source>
        <dbReference type="Proteomes" id="UP000216446"/>
    </source>
</evidence>
<gene>
    <name evidence="2" type="ORF">BSZ36_06525</name>
</gene>
<dbReference type="PROSITE" id="PS51257">
    <property type="entry name" value="PROKAR_LIPOPROTEIN"/>
    <property type="match status" value="1"/>
</dbReference>
<name>A0A259TY32_9BACT</name>
<dbReference type="Proteomes" id="UP000216446">
    <property type="component" value="Unassembled WGS sequence"/>
</dbReference>
<evidence type="ECO:0000313" key="2">
    <source>
        <dbReference type="EMBL" id="OZC02659.1"/>
    </source>
</evidence>
<organism evidence="2 3">
    <name type="scientific">Rubricoccus marinus</name>
    <dbReference type="NCBI Taxonomy" id="716817"/>
    <lineage>
        <taxon>Bacteria</taxon>
        <taxon>Pseudomonadati</taxon>
        <taxon>Rhodothermota</taxon>
        <taxon>Rhodothermia</taxon>
        <taxon>Rhodothermales</taxon>
        <taxon>Rubricoccaceae</taxon>
        <taxon>Rubricoccus</taxon>
    </lineage>
</organism>
<proteinExistence type="predicted"/>
<keyword evidence="3" id="KW-1185">Reference proteome</keyword>
<dbReference type="Gene3D" id="3.40.50.10320">
    <property type="entry name" value="LmbE-like"/>
    <property type="match status" value="1"/>
</dbReference>
<evidence type="ECO:0008006" key="4">
    <source>
        <dbReference type="Google" id="ProtNLM"/>
    </source>
</evidence>
<accession>A0A259TY32</accession>
<feature type="signal peptide" evidence="1">
    <location>
        <begin position="1"/>
        <end position="17"/>
    </location>
</feature>
<protein>
    <recommendedName>
        <fullName evidence="4">PIG-L family deacetylase</fullName>
    </recommendedName>
</protein>
<sequence length="819" mass="88935">MIRLVLPLALASGLILAACSASPSVTAPRPTLQTGPPEPEAPAGRPLVVMNLAAHPDDEDGLTMAYYRGHRDAMVYSVIYTRGEGGQNEAGPELYERLGAIRTRETEAAARVLGTQVYFLNHYDFGYSKHARESFAEWSVPRTSFWDKRPDDLSSDAGRDSVTAGLVRLYRLLKPDVVFTNHDTVTVGDDRQHGQHQAVGISGYDAFALAADPSYHPEQLDEPGVDLWQPKRLFLRRGGFASGAPEAYDVAVPVSSTCEPTAYRPEESCAERAVAGASLHVSQGFDVFAPRFYRDTTYFQLLRSAPEAPALASGATDLAAELVRPQLTEANAPEGSVLRYLAEAAPVLDEPGELSGPIAPMPEIFPPSGEAIRHLAESGRVERIPYALSDDTVVPGQEVTITWDSRADNPMAFFLDDVPIATANMRDGRVTFTVPDAAPLTIPVHRGMYRESFHVYPLVAAILDSNKVVTANLLPLAVAPPVVAELPAEPVALRDGENRVPLSLTVYDPTATSVTLDARVWWDGRIRLPMATAAAGDDQTVPASTPVAALSFEMEDQPPGPYEIELLAQTDPGSLSPLPFVDGMPAAILPDVSVAPGLRVGFVRSYDGTMGTAMTTMGASVTDLDSLALARGDFEGLDTIVIDIRAYLEREDLRQHNDKLLAWVARGGHLVVGYQKLFEWNSGRTHPLQADETNPDFAPFPLELGRERITMENVPVTVTMPEHPLFTAPHAITATDWEGWVQERGLYFPTDDADERYVRPLAMADAGEAPLTTGILLANVGEGTYLYSPLVWYRQLAALNPGAWRLFANLVSLPLTDGR</sequence>
<dbReference type="InterPro" id="IPR024078">
    <property type="entry name" value="LmbE-like_dom_sf"/>
</dbReference>
<feature type="chain" id="PRO_5012672382" description="PIG-L family deacetylase" evidence="1">
    <location>
        <begin position="18"/>
        <end position="819"/>
    </location>
</feature>
<dbReference type="SUPFAM" id="SSF102588">
    <property type="entry name" value="LmbE-like"/>
    <property type="match status" value="1"/>
</dbReference>
<comment type="caution">
    <text evidence="2">The sequence shown here is derived from an EMBL/GenBank/DDBJ whole genome shotgun (WGS) entry which is preliminary data.</text>
</comment>
<dbReference type="Pfam" id="PF02585">
    <property type="entry name" value="PIG-L"/>
    <property type="match status" value="1"/>
</dbReference>
<dbReference type="RefSeq" id="WP_094547124.1">
    <property type="nucleotide sequence ID" value="NZ_MQWB01000001.1"/>
</dbReference>
<dbReference type="InParanoid" id="A0A259TY32"/>
<reference evidence="2 3" key="1">
    <citation type="submission" date="2016-11" db="EMBL/GenBank/DDBJ databases">
        <title>Study of marine rhodopsin-containing bacteria.</title>
        <authorList>
            <person name="Yoshizawa S."/>
            <person name="Kumagai Y."/>
            <person name="Kogure K."/>
        </authorList>
    </citation>
    <scope>NUCLEOTIDE SEQUENCE [LARGE SCALE GENOMIC DNA]</scope>
    <source>
        <strain evidence="2 3">SG-29</strain>
    </source>
</reference>